<evidence type="ECO:0000313" key="3">
    <source>
        <dbReference type="Proteomes" id="UP001281614"/>
    </source>
</evidence>
<name>A0AAD9YDV1_COLKA</name>
<comment type="caution">
    <text evidence="2">The sequence shown here is derived from an EMBL/GenBank/DDBJ whole genome shotgun (WGS) entry which is preliminary data.</text>
</comment>
<reference evidence="2" key="1">
    <citation type="submission" date="2023-02" db="EMBL/GenBank/DDBJ databases">
        <title>Colletotrichum kahawae CIFC_Que2 genome sequencing and assembly.</title>
        <authorList>
            <person name="Baroncelli R."/>
        </authorList>
    </citation>
    <scope>NUCLEOTIDE SEQUENCE</scope>
    <source>
        <strain evidence="2">CIFC_Que2</strain>
    </source>
</reference>
<evidence type="ECO:0000256" key="1">
    <source>
        <dbReference type="SAM" id="MobiDB-lite"/>
    </source>
</evidence>
<dbReference type="EMBL" id="VYYT01000193">
    <property type="protein sequence ID" value="KAK2758127.1"/>
    <property type="molecule type" value="Genomic_DNA"/>
</dbReference>
<dbReference type="AlphaFoldDB" id="A0AAD9YDV1"/>
<proteinExistence type="predicted"/>
<sequence length="143" mass="16534">MNARRVDRARSRRLESVGPWCAWLSVKRQQQQQQQQQPPGPDTARDHRGWEANPPPPTEKRSARVVSDCRYGFKLQTVSRFPTPEQARIDKETRQDIEICPLWRMSREGRRYSEVTSRLLAEVAVDRGPGTVFLPVLPSVDQL</sequence>
<gene>
    <name evidence="2" type="ORF">CKAH01_16892</name>
</gene>
<organism evidence="2 3">
    <name type="scientific">Colletotrichum kahawae</name>
    <name type="common">Coffee berry disease fungus</name>
    <dbReference type="NCBI Taxonomy" id="34407"/>
    <lineage>
        <taxon>Eukaryota</taxon>
        <taxon>Fungi</taxon>
        <taxon>Dikarya</taxon>
        <taxon>Ascomycota</taxon>
        <taxon>Pezizomycotina</taxon>
        <taxon>Sordariomycetes</taxon>
        <taxon>Hypocreomycetidae</taxon>
        <taxon>Glomerellales</taxon>
        <taxon>Glomerellaceae</taxon>
        <taxon>Colletotrichum</taxon>
        <taxon>Colletotrichum gloeosporioides species complex</taxon>
    </lineage>
</organism>
<accession>A0AAD9YDV1</accession>
<keyword evidence="3" id="KW-1185">Reference proteome</keyword>
<dbReference type="Proteomes" id="UP001281614">
    <property type="component" value="Unassembled WGS sequence"/>
</dbReference>
<evidence type="ECO:0000313" key="2">
    <source>
        <dbReference type="EMBL" id="KAK2758127.1"/>
    </source>
</evidence>
<feature type="region of interest" description="Disordered" evidence="1">
    <location>
        <begin position="26"/>
        <end position="64"/>
    </location>
</feature>
<protein>
    <submittedName>
        <fullName evidence="2">Uncharacterized protein</fullName>
    </submittedName>
</protein>